<keyword evidence="1" id="KW-0812">Transmembrane</keyword>
<protein>
    <recommendedName>
        <fullName evidence="4">Integral membrane protein</fullName>
    </recommendedName>
</protein>
<dbReference type="Proteomes" id="UP000183642">
    <property type="component" value="Unassembled WGS sequence"/>
</dbReference>
<organism evidence="2 3">
    <name type="scientific">Geodermatophilus obscurus</name>
    <dbReference type="NCBI Taxonomy" id="1861"/>
    <lineage>
        <taxon>Bacteria</taxon>
        <taxon>Bacillati</taxon>
        <taxon>Actinomycetota</taxon>
        <taxon>Actinomycetes</taxon>
        <taxon>Geodermatophilales</taxon>
        <taxon>Geodermatophilaceae</taxon>
        <taxon>Geodermatophilus</taxon>
    </lineage>
</organism>
<accession>A0A1I5G6E7</accession>
<sequence length="127" mass="12774">MPAVITVAAVGVALLAALAVFQLALVAGAPLGPFAWGGQHVVLPPRLRAGSVVSVVLYALFALLMLQAAGATSLLPDGVAGVGIWVLTGYLALGVALNAISRSRPERLVMTPVALVLLTVCLVLALG</sequence>
<gene>
    <name evidence="2" type="ORF">SAMN05660359_02596</name>
</gene>
<dbReference type="EMBL" id="FOWE01000006">
    <property type="protein sequence ID" value="SFO31584.1"/>
    <property type="molecule type" value="Genomic_DNA"/>
</dbReference>
<dbReference type="AlphaFoldDB" id="A0A1I5G6E7"/>
<evidence type="ECO:0000313" key="2">
    <source>
        <dbReference type="EMBL" id="SFO31584.1"/>
    </source>
</evidence>
<feature type="transmembrane region" description="Helical" evidence="1">
    <location>
        <begin position="82"/>
        <end position="101"/>
    </location>
</feature>
<evidence type="ECO:0000313" key="3">
    <source>
        <dbReference type="Proteomes" id="UP000183642"/>
    </source>
</evidence>
<keyword evidence="1" id="KW-0472">Membrane</keyword>
<keyword evidence="1" id="KW-1133">Transmembrane helix</keyword>
<reference evidence="3" key="1">
    <citation type="submission" date="2016-10" db="EMBL/GenBank/DDBJ databases">
        <authorList>
            <person name="Varghese N."/>
            <person name="Submissions S."/>
        </authorList>
    </citation>
    <scope>NUCLEOTIDE SEQUENCE [LARGE SCALE GENOMIC DNA]</scope>
    <source>
        <strain evidence="3">DSM 43161</strain>
    </source>
</reference>
<evidence type="ECO:0008006" key="4">
    <source>
        <dbReference type="Google" id="ProtNLM"/>
    </source>
</evidence>
<feature type="transmembrane region" description="Helical" evidence="1">
    <location>
        <begin position="107"/>
        <end position="126"/>
    </location>
</feature>
<feature type="transmembrane region" description="Helical" evidence="1">
    <location>
        <begin position="52"/>
        <end position="75"/>
    </location>
</feature>
<evidence type="ECO:0000256" key="1">
    <source>
        <dbReference type="SAM" id="Phobius"/>
    </source>
</evidence>
<proteinExistence type="predicted"/>
<keyword evidence="3" id="KW-1185">Reference proteome</keyword>
<name>A0A1I5G6E7_9ACTN</name>